<organism evidence="1 2">
    <name type="scientific">Streptomyces tremellae</name>
    <dbReference type="NCBI Taxonomy" id="1124239"/>
    <lineage>
        <taxon>Bacteria</taxon>
        <taxon>Bacillati</taxon>
        <taxon>Actinomycetota</taxon>
        <taxon>Actinomycetes</taxon>
        <taxon>Kitasatosporales</taxon>
        <taxon>Streptomycetaceae</taxon>
        <taxon>Streptomyces</taxon>
    </lineage>
</organism>
<name>A0ABP7EYQ6_9ACTN</name>
<proteinExistence type="predicted"/>
<sequence>MPGGAQRGRALLAEVRGYGDPLTARYGTLLAQHRRLVLRSFVSPSSLEHAEDWLNREAAAPALPAGTDVPAPALVAVDPTTAHCAYPSLLMTRLAASTELTAWVVEERLDACVTALMATPG</sequence>
<dbReference type="Proteomes" id="UP001499884">
    <property type="component" value="Unassembled WGS sequence"/>
</dbReference>
<dbReference type="EMBL" id="BAABEP010000015">
    <property type="protein sequence ID" value="GAA3727953.1"/>
    <property type="molecule type" value="Genomic_DNA"/>
</dbReference>
<evidence type="ECO:0000313" key="2">
    <source>
        <dbReference type="Proteomes" id="UP001499884"/>
    </source>
</evidence>
<accession>A0ABP7EYQ6</accession>
<protein>
    <submittedName>
        <fullName evidence="1">Uncharacterized protein</fullName>
    </submittedName>
</protein>
<gene>
    <name evidence="1" type="ORF">GCM10023082_27320</name>
</gene>
<comment type="caution">
    <text evidence="1">The sequence shown here is derived from an EMBL/GenBank/DDBJ whole genome shotgun (WGS) entry which is preliminary data.</text>
</comment>
<keyword evidence="2" id="KW-1185">Reference proteome</keyword>
<reference evidence="2" key="1">
    <citation type="journal article" date="2019" name="Int. J. Syst. Evol. Microbiol.">
        <title>The Global Catalogue of Microorganisms (GCM) 10K type strain sequencing project: providing services to taxonomists for standard genome sequencing and annotation.</title>
        <authorList>
            <consortium name="The Broad Institute Genomics Platform"/>
            <consortium name="The Broad Institute Genome Sequencing Center for Infectious Disease"/>
            <person name="Wu L."/>
            <person name="Ma J."/>
        </authorList>
    </citation>
    <scope>NUCLEOTIDE SEQUENCE [LARGE SCALE GENOMIC DNA]</scope>
    <source>
        <strain evidence="2">JCM 30846</strain>
    </source>
</reference>
<evidence type="ECO:0000313" key="1">
    <source>
        <dbReference type="EMBL" id="GAA3727953.1"/>
    </source>
</evidence>